<reference evidence="1 2" key="1">
    <citation type="journal article" date="2015" name="Nature">
        <title>rRNA introns, odd ribosomes, and small enigmatic genomes across a large radiation of phyla.</title>
        <authorList>
            <person name="Brown C.T."/>
            <person name="Hug L.A."/>
            <person name="Thomas B.C."/>
            <person name="Sharon I."/>
            <person name="Castelle C.J."/>
            <person name="Singh A."/>
            <person name="Wilkins M.J."/>
            <person name="Williams K.H."/>
            <person name="Banfield J.F."/>
        </authorList>
    </citation>
    <scope>NUCLEOTIDE SEQUENCE [LARGE SCALE GENOMIC DNA]</scope>
</reference>
<evidence type="ECO:0000313" key="1">
    <source>
        <dbReference type="EMBL" id="KKS87518.1"/>
    </source>
</evidence>
<name>A0A0G1FKT2_9BACT</name>
<comment type="caution">
    <text evidence="1">The sequence shown here is derived from an EMBL/GenBank/DDBJ whole genome shotgun (WGS) entry which is preliminary data.</text>
</comment>
<organism evidence="1 2">
    <name type="scientific">Candidatus Gottesmanbacteria bacterium GW2011_GWB1_43_11</name>
    <dbReference type="NCBI Taxonomy" id="1618446"/>
    <lineage>
        <taxon>Bacteria</taxon>
        <taxon>Candidatus Gottesmaniibacteriota</taxon>
    </lineage>
</organism>
<dbReference type="Proteomes" id="UP000034050">
    <property type="component" value="Unassembled WGS sequence"/>
</dbReference>
<evidence type="ECO:0008006" key="3">
    <source>
        <dbReference type="Google" id="ProtNLM"/>
    </source>
</evidence>
<evidence type="ECO:0000313" key="2">
    <source>
        <dbReference type="Proteomes" id="UP000034050"/>
    </source>
</evidence>
<proteinExistence type="predicted"/>
<protein>
    <recommendedName>
        <fullName evidence="3">Cell division protein FtsL</fullName>
    </recommendedName>
</protein>
<sequence>MWLAGSVVVVLLLIQVIVSNRLATSGHDITRIEQEIQTVNEENQLYAEKIASASALMAIADKAKQLGFVTPVNPIFLTRDLPVALNLQ</sequence>
<accession>A0A0G1FKT2</accession>
<dbReference type="STRING" id="1618446.UV61_C0002G0239"/>
<dbReference type="EMBL" id="LCFD01000002">
    <property type="protein sequence ID" value="KKS87518.1"/>
    <property type="molecule type" value="Genomic_DNA"/>
</dbReference>
<gene>
    <name evidence="1" type="ORF">UV61_C0002G0239</name>
</gene>
<dbReference type="AlphaFoldDB" id="A0A0G1FKT2"/>